<evidence type="ECO:0000313" key="2">
    <source>
        <dbReference type="Proteomes" id="UP001066276"/>
    </source>
</evidence>
<accession>A0AAV7UUS6</accession>
<gene>
    <name evidence="1" type="ORF">NDU88_002164</name>
</gene>
<keyword evidence="2" id="KW-1185">Reference proteome</keyword>
<proteinExistence type="predicted"/>
<dbReference type="Proteomes" id="UP001066276">
    <property type="component" value="Chromosome 2_2"/>
</dbReference>
<comment type="caution">
    <text evidence="1">The sequence shown here is derived from an EMBL/GenBank/DDBJ whole genome shotgun (WGS) entry which is preliminary data.</text>
</comment>
<organism evidence="1 2">
    <name type="scientific">Pleurodeles waltl</name>
    <name type="common">Iberian ribbed newt</name>
    <dbReference type="NCBI Taxonomy" id="8319"/>
    <lineage>
        <taxon>Eukaryota</taxon>
        <taxon>Metazoa</taxon>
        <taxon>Chordata</taxon>
        <taxon>Craniata</taxon>
        <taxon>Vertebrata</taxon>
        <taxon>Euteleostomi</taxon>
        <taxon>Amphibia</taxon>
        <taxon>Batrachia</taxon>
        <taxon>Caudata</taxon>
        <taxon>Salamandroidea</taxon>
        <taxon>Salamandridae</taxon>
        <taxon>Pleurodelinae</taxon>
        <taxon>Pleurodeles</taxon>
    </lineage>
</organism>
<dbReference type="Gene3D" id="3.30.70.1820">
    <property type="entry name" value="L1 transposable element, RRM domain"/>
    <property type="match status" value="1"/>
</dbReference>
<dbReference type="EMBL" id="JANPWB010000004">
    <property type="protein sequence ID" value="KAJ1192858.1"/>
    <property type="molecule type" value="Genomic_DNA"/>
</dbReference>
<dbReference type="AlphaFoldDB" id="A0AAV7UUS6"/>
<sequence>MPNGKSSGKDSRQLLFSEAIAQPKPMALLKIAPCSATPPADPRSADAMERILQEITTGGRLLEAIDSKISVLSMASTSIWADIACFQVTVTDLDRHLTTGEDRRAMLPKRDTELQFLRTKITDLEDRSRRDNVRFFGMPEQKEGSDVKAFLKDFFPELTGLLFSPPLEFKGAHSIFGPKTTNEEHEHQIWPL</sequence>
<evidence type="ECO:0000313" key="1">
    <source>
        <dbReference type="EMBL" id="KAJ1192858.1"/>
    </source>
</evidence>
<protein>
    <submittedName>
        <fullName evidence="1">Uncharacterized protein</fullName>
    </submittedName>
</protein>
<name>A0AAV7UUS6_PLEWA</name>
<reference evidence="1" key="1">
    <citation type="journal article" date="2022" name="bioRxiv">
        <title>Sequencing and chromosome-scale assembly of the giantPleurodeles waltlgenome.</title>
        <authorList>
            <person name="Brown T."/>
            <person name="Elewa A."/>
            <person name="Iarovenko S."/>
            <person name="Subramanian E."/>
            <person name="Araus A.J."/>
            <person name="Petzold A."/>
            <person name="Susuki M."/>
            <person name="Suzuki K.-i.T."/>
            <person name="Hayashi T."/>
            <person name="Toyoda A."/>
            <person name="Oliveira C."/>
            <person name="Osipova E."/>
            <person name="Leigh N.D."/>
            <person name="Simon A."/>
            <person name="Yun M.H."/>
        </authorList>
    </citation>
    <scope>NUCLEOTIDE SEQUENCE</scope>
    <source>
        <strain evidence="1">20211129_DDA</strain>
        <tissue evidence="1">Liver</tissue>
    </source>
</reference>